<evidence type="ECO:0000256" key="4">
    <source>
        <dbReference type="ARBA" id="ARBA00022840"/>
    </source>
</evidence>
<dbReference type="InterPro" id="IPR017871">
    <property type="entry name" value="ABC_transporter-like_CS"/>
</dbReference>
<protein>
    <submittedName>
        <fullName evidence="6">Phosphonate-transporting ATPase</fullName>
    </submittedName>
</protein>
<evidence type="ECO:0000256" key="1">
    <source>
        <dbReference type="ARBA" id="ARBA00005417"/>
    </source>
</evidence>
<keyword evidence="3" id="KW-0547">Nucleotide-binding</keyword>
<dbReference type="InterPro" id="IPR027417">
    <property type="entry name" value="P-loop_NTPase"/>
</dbReference>
<feature type="domain" description="ABC transporter" evidence="5">
    <location>
        <begin position="6"/>
        <end position="241"/>
    </location>
</feature>
<dbReference type="GO" id="GO:0005524">
    <property type="term" value="F:ATP binding"/>
    <property type="evidence" value="ECO:0007669"/>
    <property type="project" value="UniProtKB-KW"/>
</dbReference>
<dbReference type="SUPFAM" id="SSF52540">
    <property type="entry name" value="P-loop containing nucleoside triphosphate hydrolases"/>
    <property type="match status" value="1"/>
</dbReference>
<evidence type="ECO:0000313" key="7">
    <source>
        <dbReference type="Proteomes" id="UP000051581"/>
    </source>
</evidence>
<dbReference type="OrthoDB" id="9804199at2"/>
<evidence type="ECO:0000256" key="2">
    <source>
        <dbReference type="ARBA" id="ARBA00022448"/>
    </source>
</evidence>
<evidence type="ECO:0000259" key="5">
    <source>
        <dbReference type="PROSITE" id="PS50893"/>
    </source>
</evidence>
<dbReference type="EMBL" id="AZEA01000023">
    <property type="protein sequence ID" value="KRK87283.1"/>
    <property type="molecule type" value="Genomic_DNA"/>
</dbReference>
<dbReference type="GO" id="GO:0016887">
    <property type="term" value="F:ATP hydrolysis activity"/>
    <property type="evidence" value="ECO:0007669"/>
    <property type="project" value="InterPro"/>
</dbReference>
<dbReference type="PANTHER" id="PTHR43166:SF4">
    <property type="entry name" value="PHOSPHONATES IMPORT ATP-BINDING PROTEIN PHNC"/>
    <property type="match status" value="1"/>
</dbReference>
<organism evidence="6 7">
    <name type="scientific">Lentilactobacillus sunkii DSM 19904</name>
    <dbReference type="NCBI Taxonomy" id="1423808"/>
    <lineage>
        <taxon>Bacteria</taxon>
        <taxon>Bacillati</taxon>
        <taxon>Bacillota</taxon>
        <taxon>Bacilli</taxon>
        <taxon>Lactobacillales</taxon>
        <taxon>Lactobacillaceae</taxon>
        <taxon>Lentilactobacillus</taxon>
    </lineage>
</organism>
<dbReference type="PROSITE" id="PS00211">
    <property type="entry name" value="ABC_TRANSPORTER_1"/>
    <property type="match status" value="1"/>
</dbReference>
<dbReference type="InterPro" id="IPR003439">
    <property type="entry name" value="ABC_transporter-like_ATP-bd"/>
</dbReference>
<name>A0A0R1L0Q3_9LACO</name>
<dbReference type="Proteomes" id="UP000051581">
    <property type="component" value="Unassembled WGS sequence"/>
</dbReference>
<dbReference type="RefSeq" id="WP_057826178.1">
    <property type="nucleotide sequence ID" value="NZ_AZEA01000023.1"/>
</dbReference>
<comment type="caution">
    <text evidence="6">The sequence shown here is derived from an EMBL/GenBank/DDBJ whole genome shotgun (WGS) entry which is preliminary data.</text>
</comment>
<dbReference type="Gene3D" id="3.40.50.300">
    <property type="entry name" value="P-loop containing nucleotide triphosphate hydrolases"/>
    <property type="match status" value="1"/>
</dbReference>
<dbReference type="PANTHER" id="PTHR43166">
    <property type="entry name" value="AMINO ACID IMPORT ATP-BINDING PROTEIN"/>
    <property type="match status" value="1"/>
</dbReference>
<evidence type="ECO:0000256" key="3">
    <source>
        <dbReference type="ARBA" id="ARBA00022741"/>
    </source>
</evidence>
<evidence type="ECO:0000313" key="6">
    <source>
        <dbReference type="EMBL" id="KRK87283.1"/>
    </source>
</evidence>
<dbReference type="CDD" id="cd03262">
    <property type="entry name" value="ABC_HisP_GlnQ"/>
    <property type="match status" value="1"/>
</dbReference>
<keyword evidence="7" id="KW-1185">Reference proteome</keyword>
<proteinExistence type="inferred from homology"/>
<dbReference type="PIRSF" id="PIRSF039085">
    <property type="entry name" value="ABC_ATPase_HisP"/>
    <property type="match status" value="1"/>
</dbReference>
<dbReference type="PATRIC" id="fig|1423808.3.peg.1376"/>
<dbReference type="AlphaFoldDB" id="A0A0R1L0Q3"/>
<gene>
    <name evidence="6" type="ORF">FD17_GL001363</name>
</gene>
<dbReference type="PROSITE" id="PS50893">
    <property type="entry name" value="ABC_TRANSPORTER_2"/>
    <property type="match status" value="1"/>
</dbReference>
<sequence>MAEQILQVEHLEKYYQKKHVLHDINFHVDKGEVVTLLGPSGSGKSTLIRCLNGLEAYQQGTITFEGKKIEPTEKNWQQIRQKIGMVFQSYDLFPNLTVMDNILLGPTKVQKQDKFAAKKEGLDLLARVGLEDYANAYPRQLSGGQKQRVAIVRALALHPDFMLFDEVTASLDPEMVRGILNIIQDLADVDHMTMIVVTHEMNFAQQIADRVIFLEDGHILEQTPSKQFFSAPQTKRAQEFLDSMDF</sequence>
<dbReference type="Pfam" id="PF00005">
    <property type="entry name" value="ABC_tran"/>
    <property type="match status" value="1"/>
</dbReference>
<dbReference type="InterPro" id="IPR050086">
    <property type="entry name" value="MetN_ABC_transporter-like"/>
</dbReference>
<dbReference type="InterPro" id="IPR030679">
    <property type="entry name" value="ABC_ATPase_HisP-typ"/>
</dbReference>
<dbReference type="GO" id="GO:0015424">
    <property type="term" value="F:ABC-type amino acid transporter activity"/>
    <property type="evidence" value="ECO:0007669"/>
    <property type="project" value="InterPro"/>
</dbReference>
<keyword evidence="2" id="KW-0813">Transport</keyword>
<dbReference type="InterPro" id="IPR003593">
    <property type="entry name" value="AAA+_ATPase"/>
</dbReference>
<reference evidence="6 7" key="1">
    <citation type="journal article" date="2015" name="Genome Announc.">
        <title>Expanding the biotechnology potential of lactobacilli through comparative genomics of 213 strains and associated genera.</title>
        <authorList>
            <person name="Sun Z."/>
            <person name="Harris H.M."/>
            <person name="McCann A."/>
            <person name="Guo C."/>
            <person name="Argimon S."/>
            <person name="Zhang W."/>
            <person name="Yang X."/>
            <person name="Jeffery I.B."/>
            <person name="Cooney J.C."/>
            <person name="Kagawa T.F."/>
            <person name="Liu W."/>
            <person name="Song Y."/>
            <person name="Salvetti E."/>
            <person name="Wrobel A."/>
            <person name="Rasinkangas P."/>
            <person name="Parkhill J."/>
            <person name="Rea M.C."/>
            <person name="O'Sullivan O."/>
            <person name="Ritari J."/>
            <person name="Douillard F.P."/>
            <person name="Paul Ross R."/>
            <person name="Yang R."/>
            <person name="Briner A.E."/>
            <person name="Felis G.E."/>
            <person name="de Vos W.M."/>
            <person name="Barrangou R."/>
            <person name="Klaenhammer T.R."/>
            <person name="Caufield P.W."/>
            <person name="Cui Y."/>
            <person name="Zhang H."/>
            <person name="O'Toole P.W."/>
        </authorList>
    </citation>
    <scope>NUCLEOTIDE SEQUENCE [LARGE SCALE GENOMIC DNA]</scope>
    <source>
        <strain evidence="6 7">DSM 19904</strain>
    </source>
</reference>
<keyword evidence="4" id="KW-0067">ATP-binding</keyword>
<dbReference type="SMART" id="SM00382">
    <property type="entry name" value="AAA"/>
    <property type="match status" value="1"/>
</dbReference>
<accession>A0A0R1L0Q3</accession>
<comment type="similarity">
    <text evidence="1">Belongs to the ABC transporter superfamily.</text>
</comment>